<sequence length="437" mass="49036">MKLTKALQDRDLRHTAINQLWRLLSGPLLLLLVPLYLSAETQGYWYTFVSLAALAILADLGFSSIILLFSSHEYANLKFDSEKKLVGNQDNIIRLATLGKFAIKWSCTMAAITFPIVLIIGYYFLNSKDSEICWRTPWLIYGIASALMFINSMLLSFIEGCDSVGDIQKIRLYISVATVVVTGILLISGIGLYALAIALLCGSLTGLALTSYRYKNMLTQLISICRTNDRKWASEINPLIWRFAVSWISGYFSLSIFTPAAFHFYGAVEAGQVGLSIAICMAIFSISNIWITIVTPKINIFAAQNKKLLLNKTYNTAILLSITTYIIGVFVLFSFVSLVEGKGLIDNRLLPSTSLLVLSVGWLMQLLVNSMAVYMRAHKKEKLIYVSIANGLYVATSTFLISKFLPFDYFFVGFTSAYIIVLPWVYYIFQNFKKNRT</sequence>
<evidence type="ECO:0000256" key="3">
    <source>
        <dbReference type="ARBA" id="ARBA00022475"/>
    </source>
</evidence>
<feature type="transmembrane region" description="Helical" evidence="7">
    <location>
        <begin position="102"/>
        <end position="125"/>
    </location>
</feature>
<dbReference type="AlphaFoldDB" id="A0A9X5QMA4"/>
<dbReference type="PANTHER" id="PTHR30250">
    <property type="entry name" value="PST FAMILY PREDICTED COLANIC ACID TRANSPORTER"/>
    <property type="match status" value="1"/>
</dbReference>
<feature type="transmembrane region" description="Helical" evidence="7">
    <location>
        <begin position="274"/>
        <end position="293"/>
    </location>
</feature>
<feature type="transmembrane region" description="Helical" evidence="7">
    <location>
        <begin position="383"/>
        <end position="401"/>
    </location>
</feature>
<gene>
    <name evidence="8" type="ORF">AO064_27270</name>
</gene>
<keyword evidence="6 7" id="KW-0472">Membrane</keyword>
<evidence type="ECO:0000313" key="8">
    <source>
        <dbReference type="EMBL" id="OAJ50800.1"/>
    </source>
</evidence>
<feature type="transmembrane region" description="Helical" evidence="7">
    <location>
        <begin position="239"/>
        <end position="262"/>
    </location>
</feature>
<evidence type="ECO:0000256" key="1">
    <source>
        <dbReference type="ARBA" id="ARBA00004651"/>
    </source>
</evidence>
<feature type="transmembrane region" description="Helical" evidence="7">
    <location>
        <begin position="355"/>
        <end position="374"/>
    </location>
</feature>
<evidence type="ECO:0000256" key="4">
    <source>
        <dbReference type="ARBA" id="ARBA00022692"/>
    </source>
</evidence>
<name>A0A9X5QMA4_PSEMA</name>
<dbReference type="GO" id="GO:0005886">
    <property type="term" value="C:plasma membrane"/>
    <property type="evidence" value="ECO:0007669"/>
    <property type="project" value="UniProtKB-SubCell"/>
</dbReference>
<dbReference type="Proteomes" id="UP000077563">
    <property type="component" value="Unassembled WGS sequence"/>
</dbReference>
<accession>A0A9X5QMA4</accession>
<dbReference type="InterPro" id="IPR050833">
    <property type="entry name" value="Poly_Biosynth_Transport"/>
</dbReference>
<feature type="transmembrane region" description="Helical" evidence="7">
    <location>
        <begin position="137"/>
        <end position="158"/>
    </location>
</feature>
<organism evidence="8 9">
    <name type="scientific">Pseudomonas marginalis</name>
    <name type="common">Pseudomonas panacis</name>
    <dbReference type="NCBI Taxonomy" id="298"/>
    <lineage>
        <taxon>Bacteria</taxon>
        <taxon>Pseudomonadati</taxon>
        <taxon>Pseudomonadota</taxon>
        <taxon>Gammaproteobacteria</taxon>
        <taxon>Pseudomonadales</taxon>
        <taxon>Pseudomonadaceae</taxon>
        <taxon>Pseudomonas</taxon>
    </lineage>
</organism>
<reference evidence="8 9" key="1">
    <citation type="submission" date="2015-09" db="EMBL/GenBank/DDBJ databases">
        <title>Genome sequence of Pseudomonas marginalis ICMP 3553.</title>
        <authorList>
            <person name="Visnovsky S."/>
            <person name="Lu A."/>
            <person name="Panda P."/>
            <person name="Pitman A."/>
        </authorList>
    </citation>
    <scope>NUCLEOTIDE SEQUENCE [LARGE SCALE GENOMIC DNA]</scope>
    <source>
        <strain evidence="8 9">ICMP 3553</strain>
    </source>
</reference>
<evidence type="ECO:0000256" key="7">
    <source>
        <dbReference type="SAM" id="Phobius"/>
    </source>
</evidence>
<feature type="transmembrane region" description="Helical" evidence="7">
    <location>
        <begin position="45"/>
        <end position="69"/>
    </location>
</feature>
<feature type="transmembrane region" description="Helical" evidence="7">
    <location>
        <begin position="193"/>
        <end position="212"/>
    </location>
</feature>
<evidence type="ECO:0000313" key="9">
    <source>
        <dbReference type="Proteomes" id="UP000077563"/>
    </source>
</evidence>
<keyword evidence="3" id="KW-1003">Cell membrane</keyword>
<feature type="transmembrane region" description="Helical" evidence="7">
    <location>
        <begin position="314"/>
        <end position="335"/>
    </location>
</feature>
<dbReference type="EMBL" id="LKEG01000022">
    <property type="protein sequence ID" value="OAJ50800.1"/>
    <property type="molecule type" value="Genomic_DNA"/>
</dbReference>
<feature type="transmembrane region" description="Helical" evidence="7">
    <location>
        <begin position="407"/>
        <end position="429"/>
    </location>
</feature>
<dbReference type="PANTHER" id="PTHR30250:SF10">
    <property type="entry name" value="LIPOPOLYSACCHARIDE BIOSYNTHESIS PROTEIN WZXC"/>
    <property type="match status" value="1"/>
</dbReference>
<comment type="caution">
    <text evidence="8">The sequence shown here is derived from an EMBL/GenBank/DDBJ whole genome shotgun (WGS) entry which is preliminary data.</text>
</comment>
<evidence type="ECO:0000256" key="2">
    <source>
        <dbReference type="ARBA" id="ARBA00007430"/>
    </source>
</evidence>
<proteinExistence type="inferred from homology"/>
<evidence type="ECO:0000256" key="6">
    <source>
        <dbReference type="ARBA" id="ARBA00023136"/>
    </source>
</evidence>
<feature type="transmembrane region" description="Helical" evidence="7">
    <location>
        <begin position="170"/>
        <end position="187"/>
    </location>
</feature>
<protein>
    <submittedName>
        <fullName evidence="8">Flippase</fullName>
    </submittedName>
</protein>
<comment type="similarity">
    <text evidence="2">Belongs to the polysaccharide synthase family.</text>
</comment>
<keyword evidence="4 7" id="KW-0812">Transmembrane</keyword>
<feature type="transmembrane region" description="Helical" evidence="7">
    <location>
        <begin position="20"/>
        <end position="39"/>
    </location>
</feature>
<keyword evidence="5 7" id="KW-1133">Transmembrane helix</keyword>
<comment type="subcellular location">
    <subcellularLocation>
        <location evidence="1">Cell membrane</location>
        <topology evidence="1">Multi-pass membrane protein</topology>
    </subcellularLocation>
</comment>
<evidence type="ECO:0000256" key="5">
    <source>
        <dbReference type="ARBA" id="ARBA00022989"/>
    </source>
</evidence>